<evidence type="ECO:0000313" key="1">
    <source>
        <dbReference type="EMBL" id="GFO34407.1"/>
    </source>
</evidence>
<evidence type="ECO:0000313" key="2">
    <source>
        <dbReference type="Proteomes" id="UP000735302"/>
    </source>
</evidence>
<gene>
    <name evidence="1" type="ORF">PoB_006091200</name>
</gene>
<name>A0AAV4CRA5_9GAST</name>
<sequence length="185" mass="20726">MRCKLHSKQYCGWCVTAVSRLQFQINGRRWWNKRQPALAGLVSTACSFYVYSSVVPPTGYFLSVLQKVINRQQFVQNKTISGFETLARASMAGSNTRPEHPCTSQARIANHRPPMRRSGLQGGSKRRLSRNTLGKCSLANKCFVEFASLTSLCLPKDLRGYIMTCVDMLGDQHICPEEEVVSCGD</sequence>
<dbReference type="Proteomes" id="UP000735302">
    <property type="component" value="Unassembled WGS sequence"/>
</dbReference>
<proteinExistence type="predicted"/>
<dbReference type="AlphaFoldDB" id="A0AAV4CRA5"/>
<organism evidence="1 2">
    <name type="scientific">Plakobranchus ocellatus</name>
    <dbReference type="NCBI Taxonomy" id="259542"/>
    <lineage>
        <taxon>Eukaryota</taxon>
        <taxon>Metazoa</taxon>
        <taxon>Spiralia</taxon>
        <taxon>Lophotrochozoa</taxon>
        <taxon>Mollusca</taxon>
        <taxon>Gastropoda</taxon>
        <taxon>Heterobranchia</taxon>
        <taxon>Euthyneura</taxon>
        <taxon>Panpulmonata</taxon>
        <taxon>Sacoglossa</taxon>
        <taxon>Placobranchoidea</taxon>
        <taxon>Plakobranchidae</taxon>
        <taxon>Plakobranchus</taxon>
    </lineage>
</organism>
<keyword evidence="2" id="KW-1185">Reference proteome</keyword>
<reference evidence="1 2" key="1">
    <citation type="journal article" date="2021" name="Elife">
        <title>Chloroplast acquisition without the gene transfer in kleptoplastic sea slugs, Plakobranchus ocellatus.</title>
        <authorList>
            <person name="Maeda T."/>
            <person name="Takahashi S."/>
            <person name="Yoshida T."/>
            <person name="Shimamura S."/>
            <person name="Takaki Y."/>
            <person name="Nagai Y."/>
            <person name="Toyoda A."/>
            <person name="Suzuki Y."/>
            <person name="Arimoto A."/>
            <person name="Ishii H."/>
            <person name="Satoh N."/>
            <person name="Nishiyama T."/>
            <person name="Hasebe M."/>
            <person name="Maruyama T."/>
            <person name="Minagawa J."/>
            <person name="Obokata J."/>
            <person name="Shigenobu S."/>
        </authorList>
    </citation>
    <scope>NUCLEOTIDE SEQUENCE [LARGE SCALE GENOMIC DNA]</scope>
</reference>
<accession>A0AAV4CRA5</accession>
<protein>
    <submittedName>
        <fullName evidence="1">Uncharacterized protein</fullName>
    </submittedName>
</protein>
<dbReference type="EMBL" id="BLXT01006896">
    <property type="protein sequence ID" value="GFO34407.1"/>
    <property type="molecule type" value="Genomic_DNA"/>
</dbReference>
<comment type="caution">
    <text evidence="1">The sequence shown here is derived from an EMBL/GenBank/DDBJ whole genome shotgun (WGS) entry which is preliminary data.</text>
</comment>